<gene>
    <name evidence="1" type="ORF">MM236_13775</name>
</gene>
<name>A0ABS9URL0_9BACT</name>
<evidence type="ECO:0000313" key="2">
    <source>
        <dbReference type="Proteomes" id="UP001165488"/>
    </source>
</evidence>
<protein>
    <submittedName>
        <fullName evidence="1">Uncharacterized protein</fullName>
    </submittedName>
</protein>
<sequence>MMQLITVLGKIISKIYYYIIIFFPDTAYKLLGFFQEENSLFAVVEQAYVTIDMNTDLEKVKAFMESNGFINTRNHDYFNPTLGIILENLHDENVLTRNKIHYIIVTVFYLTEDFWAKDPNQPNY</sequence>
<reference evidence="1" key="1">
    <citation type="submission" date="2022-03" db="EMBL/GenBank/DDBJ databases">
        <title>De novo assembled genomes of Belliella spp. (Cyclobacteriaceae) strains.</title>
        <authorList>
            <person name="Szabo A."/>
            <person name="Korponai K."/>
            <person name="Felfoldi T."/>
        </authorList>
    </citation>
    <scope>NUCLEOTIDE SEQUENCE</scope>
    <source>
        <strain evidence="1">DSM 107340</strain>
    </source>
</reference>
<comment type="caution">
    <text evidence="1">The sequence shown here is derived from an EMBL/GenBank/DDBJ whole genome shotgun (WGS) entry which is preliminary data.</text>
</comment>
<dbReference type="InterPro" id="IPR041055">
    <property type="entry name" value="Kinase-PolyVal"/>
</dbReference>
<accession>A0ABS9URL0</accession>
<keyword evidence="2" id="KW-1185">Reference proteome</keyword>
<dbReference type="RefSeq" id="WP_241275573.1">
    <property type="nucleotide sequence ID" value="NZ_JAKZGS010000012.1"/>
</dbReference>
<dbReference type="EMBL" id="JAKZGS010000012">
    <property type="protein sequence ID" value="MCH7399069.1"/>
    <property type="molecule type" value="Genomic_DNA"/>
</dbReference>
<dbReference type="Pfam" id="PF18762">
    <property type="entry name" value="Kinase-PolyVal"/>
    <property type="match status" value="1"/>
</dbReference>
<proteinExistence type="predicted"/>
<evidence type="ECO:0000313" key="1">
    <source>
        <dbReference type="EMBL" id="MCH7399069.1"/>
    </source>
</evidence>
<organism evidence="1 2">
    <name type="scientific">Belliella calami</name>
    <dbReference type="NCBI Taxonomy" id="2923436"/>
    <lineage>
        <taxon>Bacteria</taxon>
        <taxon>Pseudomonadati</taxon>
        <taxon>Bacteroidota</taxon>
        <taxon>Cytophagia</taxon>
        <taxon>Cytophagales</taxon>
        <taxon>Cyclobacteriaceae</taxon>
        <taxon>Belliella</taxon>
    </lineage>
</organism>
<dbReference type="Proteomes" id="UP001165488">
    <property type="component" value="Unassembled WGS sequence"/>
</dbReference>